<reference evidence="1 3" key="2">
    <citation type="journal article" date="2005" name="J. Bacteriol.">
        <title>The genome of S-PM2, a 'photosynthetic' T4-type bacteriophage that infects marine Synechococcus strains.</title>
        <authorList>
            <person name="Mann N.H."/>
            <person name="Clokie M.R."/>
            <person name="Millard A."/>
            <person name="Cook A."/>
            <person name="Wilson W.H."/>
            <person name="Wheatley P.J."/>
            <person name="Letarov A."/>
            <person name="Krisch H.M."/>
        </authorList>
    </citation>
    <scope>NUCLEOTIDE SEQUENCE</scope>
</reference>
<dbReference type="Proteomes" id="UP000000994">
    <property type="component" value="Segment"/>
</dbReference>
<proteinExistence type="predicted"/>
<reference evidence="2 4" key="3">
    <citation type="journal article" date="2015" name="PLoS ONE">
        <title>Spontaneous Deletion of an "ORFanage" Region Facilitates Host Adaptation in a "Photosynthetic" Cyanophage.</title>
        <authorList>
            <person name="Puxty R.J."/>
            <person name="Perez-Sepulveda B."/>
            <person name="Rihtman B."/>
            <person name="Evans D.J."/>
            <person name="Millard A.D."/>
            <person name="Scanlan D.J."/>
        </authorList>
    </citation>
    <scope>NUCLEOTIDE SEQUENCE [LARGE SCALE GENOMIC DNA]</scope>
</reference>
<protein>
    <submittedName>
        <fullName evidence="1">Hypothetical-Protein / belonging to T4-LIKE GC: 860</fullName>
    </submittedName>
</protein>
<dbReference type="Proteomes" id="UP000246186">
    <property type="component" value="Genome"/>
</dbReference>
<evidence type="ECO:0000313" key="4">
    <source>
        <dbReference type="Proteomes" id="UP000246186"/>
    </source>
</evidence>
<reference evidence="1 3" key="1">
    <citation type="journal article" date="2004" name="Proc. Natl. Acad. Sci. U.S.A.">
        <title>Genetic organization of the psbAD region in phages infecting marine Synechococcus strains.</title>
        <authorList>
            <person name="Millard A."/>
            <person name="Clokie M.R."/>
            <person name="Shub D.A."/>
            <person name="Mann N.H."/>
        </authorList>
    </citation>
    <scope>NUCLEOTIDE SEQUENCE [LARGE SCALE GENOMIC DNA]</scope>
</reference>
<name>Q5GQH2_BPSYP</name>
<reference evidence="2" key="4">
    <citation type="submission" date="2015-02" db="EMBL/GenBank/DDBJ databases">
        <authorList>
            <person name="Chooi Y.-H."/>
        </authorList>
    </citation>
    <scope>NUCLEOTIDE SEQUENCE</scope>
</reference>
<dbReference type="KEGG" id="vg:3260265"/>
<accession>Q5GQH2</accession>
<gene>
    <name evidence="2" type="ORF">S-PM2d165</name>
    <name evidence="1" type="ORF">S-PM2p165</name>
</gene>
<dbReference type="OrthoDB" id="28759at10239"/>
<organism evidence="1 3">
    <name type="scientific">Synechococcus phage S-PM2</name>
    <dbReference type="NCBI Taxonomy" id="238854"/>
    <lineage>
        <taxon>Viruses</taxon>
        <taxon>Duplodnaviria</taxon>
        <taxon>Heunggongvirae</taxon>
        <taxon>Uroviricota</taxon>
        <taxon>Caudoviricetes</taxon>
        <taxon>Pantevenvirales</taxon>
        <taxon>Kyanoviridae</taxon>
        <taxon>Nodensvirus</taxon>
        <taxon>Nodensvirus spm2</taxon>
    </lineage>
</organism>
<organismHost>
    <name type="scientific">Synechococcus</name>
    <dbReference type="NCBI Taxonomy" id="1129"/>
</organismHost>
<evidence type="ECO:0000313" key="2">
    <source>
        <dbReference type="EMBL" id="CFW42368.1"/>
    </source>
</evidence>
<evidence type="ECO:0000313" key="1">
    <source>
        <dbReference type="EMBL" id="CAF34230.1"/>
    </source>
</evidence>
<sequence>MFSKTSDIDFVRQTLITALNEGRDELLGELFKLYENVRQRTKNTTDPVTNYRGGISITKENTDDGSIRYNFSDYPGAGGDYLVSGINHDVISFG</sequence>
<dbReference type="EMBL" id="AJ630128">
    <property type="protein sequence ID" value="CAF34230.1"/>
    <property type="molecule type" value="Genomic_DNA"/>
</dbReference>
<dbReference type="RefSeq" id="YP_195200.1">
    <property type="nucleotide sequence ID" value="NC_006820.1"/>
</dbReference>
<keyword evidence="3" id="KW-1185">Reference proteome</keyword>
<evidence type="ECO:0000313" key="3">
    <source>
        <dbReference type="Proteomes" id="UP000000994"/>
    </source>
</evidence>
<dbReference type="EMBL" id="LN828717">
    <property type="protein sequence ID" value="CFW42368.1"/>
    <property type="molecule type" value="Genomic_DNA"/>
</dbReference>